<evidence type="ECO:0000313" key="4">
    <source>
        <dbReference type="Proteomes" id="UP000624041"/>
    </source>
</evidence>
<dbReference type="EMBL" id="BMOS01000044">
    <property type="protein sequence ID" value="GGN66212.1"/>
    <property type="molecule type" value="Genomic_DNA"/>
</dbReference>
<dbReference type="CDD" id="cd07041">
    <property type="entry name" value="STAS_RsbR_RsbS_like"/>
    <property type="match status" value="1"/>
</dbReference>
<reference evidence="3" key="2">
    <citation type="submission" date="2020-09" db="EMBL/GenBank/DDBJ databases">
        <authorList>
            <person name="Sun Q."/>
            <person name="Ohkuma M."/>
        </authorList>
    </citation>
    <scope>NUCLEOTIDE SEQUENCE</scope>
    <source>
        <strain evidence="3">JCM 17251</strain>
    </source>
</reference>
<evidence type="ECO:0000313" key="3">
    <source>
        <dbReference type="EMBL" id="GGN66212.1"/>
    </source>
</evidence>
<feature type="domain" description="STAS" evidence="2">
    <location>
        <begin position="156"/>
        <end position="268"/>
    </location>
</feature>
<accession>A0A917Y552</accession>
<protein>
    <recommendedName>
        <fullName evidence="2">STAS domain-containing protein</fullName>
    </recommendedName>
</protein>
<gene>
    <name evidence="3" type="ORF">GCM10007971_35920</name>
</gene>
<dbReference type="InterPro" id="IPR051932">
    <property type="entry name" value="Bact_StressResp_Reg"/>
</dbReference>
<organism evidence="3 4">
    <name type="scientific">Oceanobacillus indicireducens</name>
    <dbReference type="NCBI Taxonomy" id="1004261"/>
    <lineage>
        <taxon>Bacteria</taxon>
        <taxon>Bacillati</taxon>
        <taxon>Bacillota</taxon>
        <taxon>Bacilli</taxon>
        <taxon>Bacillales</taxon>
        <taxon>Bacillaceae</taxon>
        <taxon>Oceanobacillus</taxon>
    </lineage>
</organism>
<proteinExistence type="predicted"/>
<comment type="caution">
    <text evidence="3">The sequence shown here is derived from an EMBL/GenBank/DDBJ whole genome shotgun (WGS) entry which is preliminary data.</text>
</comment>
<dbReference type="InterPro" id="IPR002645">
    <property type="entry name" value="STAS_dom"/>
</dbReference>
<dbReference type="Gene3D" id="3.30.750.24">
    <property type="entry name" value="STAS domain"/>
    <property type="match status" value="1"/>
</dbReference>
<dbReference type="Proteomes" id="UP000624041">
    <property type="component" value="Unassembled WGS sequence"/>
</dbReference>
<dbReference type="PANTHER" id="PTHR33745">
    <property type="entry name" value="RSBT ANTAGONIST PROTEIN RSBS-RELATED"/>
    <property type="match status" value="1"/>
</dbReference>
<keyword evidence="4" id="KW-1185">Reference proteome</keyword>
<reference evidence="3" key="1">
    <citation type="journal article" date="2014" name="Int. J. Syst. Evol. Microbiol.">
        <title>Complete genome sequence of Corynebacterium casei LMG S-19264T (=DSM 44701T), isolated from a smear-ripened cheese.</title>
        <authorList>
            <consortium name="US DOE Joint Genome Institute (JGI-PGF)"/>
            <person name="Walter F."/>
            <person name="Albersmeier A."/>
            <person name="Kalinowski J."/>
            <person name="Ruckert C."/>
        </authorList>
    </citation>
    <scope>NUCLEOTIDE SEQUENCE</scope>
    <source>
        <strain evidence="3">JCM 17251</strain>
    </source>
</reference>
<dbReference type="InterPro" id="IPR036513">
    <property type="entry name" value="STAS_dom_sf"/>
</dbReference>
<evidence type="ECO:0000256" key="1">
    <source>
        <dbReference type="ARBA" id="ARBA00022553"/>
    </source>
</evidence>
<dbReference type="PROSITE" id="PS50801">
    <property type="entry name" value="STAS"/>
    <property type="match status" value="1"/>
</dbReference>
<keyword evidence="1" id="KW-0597">Phosphoprotein</keyword>
<dbReference type="SUPFAM" id="SSF52091">
    <property type="entry name" value="SpoIIaa-like"/>
    <property type="match status" value="1"/>
</dbReference>
<sequence length="281" mass="31979">MAHTYNVQSFIKNNREDFRSMLLSEAGNVTEKINHILIEGNIDLLKNAEHICLYVLGDKEKELIAFAEKEGITWAKHALTLSFKLEWVHAIRRTLWHLLHEYNPSGTTSNSLDDFFELEKKINDGIDEFLNTFFISYSKYKDELFLNQRKIVEHLTVPIIPVSSTIAVLPLIGEFDSYRMEIIVEKVLNEIARLEVETLIIDLSGIPDIDEYIIHTFQTVLHGIRMMGSKSVLTGLRPQLAKKIASLGAGNTLQTEVKGTLQQALQEYLTAESGKLEHLPS</sequence>
<evidence type="ECO:0000259" key="2">
    <source>
        <dbReference type="PROSITE" id="PS50801"/>
    </source>
</evidence>
<dbReference type="RefSeq" id="WP_308425626.1">
    <property type="nucleotide sequence ID" value="NZ_BMOS01000044.1"/>
</dbReference>
<dbReference type="Pfam" id="PF01740">
    <property type="entry name" value="STAS"/>
    <property type="match status" value="1"/>
</dbReference>
<dbReference type="PANTHER" id="PTHR33745:SF3">
    <property type="entry name" value="RSBT CO-ANTAGONIST PROTEIN RSBRC"/>
    <property type="match status" value="1"/>
</dbReference>
<dbReference type="AlphaFoldDB" id="A0A917Y552"/>
<name>A0A917Y552_9BACI</name>